<proteinExistence type="predicted"/>
<dbReference type="InterPro" id="IPR036388">
    <property type="entry name" value="WH-like_DNA-bd_sf"/>
</dbReference>
<dbReference type="AlphaFoldDB" id="D5X6M0"/>
<dbReference type="InterPro" id="IPR036873">
    <property type="entry name" value="Rhodanese-like_dom_sf"/>
</dbReference>
<dbReference type="CDD" id="cd00090">
    <property type="entry name" value="HTH_ARSR"/>
    <property type="match status" value="1"/>
</dbReference>
<dbReference type="InterPro" id="IPR001845">
    <property type="entry name" value="HTH_ArsR_DNA-bd_dom"/>
</dbReference>
<dbReference type="eggNOG" id="COG0640">
    <property type="taxonomic scope" value="Bacteria"/>
</dbReference>
<name>D5X6M0_THIK1</name>
<dbReference type="Pfam" id="PF01022">
    <property type="entry name" value="HTH_5"/>
    <property type="match status" value="1"/>
</dbReference>
<evidence type="ECO:0000313" key="3">
    <source>
        <dbReference type="EMBL" id="ADG30147.1"/>
    </source>
</evidence>
<feature type="domain" description="HTH arsR-type" evidence="2">
    <location>
        <begin position="6"/>
        <end position="100"/>
    </location>
</feature>
<dbReference type="HOGENOM" id="CLU_108527_0_0_4"/>
<gene>
    <name evidence="3" type="ordered locus">Tint_0751</name>
</gene>
<dbReference type="PROSITE" id="PS50987">
    <property type="entry name" value="HTH_ARSR_2"/>
    <property type="match status" value="1"/>
</dbReference>
<dbReference type="SUPFAM" id="SSF46785">
    <property type="entry name" value="Winged helix' DNA-binding domain"/>
    <property type="match status" value="1"/>
</dbReference>
<feature type="domain" description="Rhodanese" evidence="1">
    <location>
        <begin position="130"/>
        <end position="219"/>
    </location>
</feature>
<dbReference type="InterPro" id="IPR001763">
    <property type="entry name" value="Rhodanese-like_dom"/>
</dbReference>
<protein>
    <submittedName>
        <fullName evidence="3">Transcriptional regulator, ArsR family</fullName>
    </submittedName>
</protein>
<dbReference type="SMART" id="SM00450">
    <property type="entry name" value="RHOD"/>
    <property type="match status" value="1"/>
</dbReference>
<dbReference type="SUPFAM" id="SSF52821">
    <property type="entry name" value="Rhodanese/Cell cycle control phosphatase"/>
    <property type="match status" value="1"/>
</dbReference>
<dbReference type="KEGG" id="tin:Tint_0751"/>
<dbReference type="eggNOG" id="COG0607">
    <property type="taxonomic scope" value="Bacteria"/>
</dbReference>
<dbReference type="GO" id="GO:0003700">
    <property type="term" value="F:DNA-binding transcription factor activity"/>
    <property type="evidence" value="ECO:0007669"/>
    <property type="project" value="InterPro"/>
</dbReference>
<dbReference type="EMBL" id="CP002021">
    <property type="protein sequence ID" value="ADG30147.1"/>
    <property type="molecule type" value="Genomic_DNA"/>
</dbReference>
<evidence type="ECO:0000259" key="2">
    <source>
        <dbReference type="PROSITE" id="PS50987"/>
    </source>
</evidence>
<dbReference type="PANTHER" id="PTHR43031:SF1">
    <property type="entry name" value="PYRIDINE NUCLEOTIDE-DISULPHIDE OXIDOREDUCTASE"/>
    <property type="match status" value="1"/>
</dbReference>
<sequence>MNSRELKNHLYEQVARIGAAVSSPKRLELLEILAQGEKPVEALAREAAIDIKLASAHLRVLKGAQLVQVRQDGKSRIYRVSGADVAALWVALRSVAEAHVADLQVVMQRLFSGPERLTLESSQTLLDKVRKGDAVLIDVRPEAEYRTAHLPEARSLPLPELEARLRELPRSKEIVAYCRGPFCVMSDTAVKLLVERGFRARKIAEGVPEWQAAGLPLEQNTAP</sequence>
<dbReference type="SMART" id="SM00418">
    <property type="entry name" value="HTH_ARSR"/>
    <property type="match status" value="1"/>
</dbReference>
<dbReference type="Gene3D" id="3.40.250.10">
    <property type="entry name" value="Rhodanese-like domain"/>
    <property type="match status" value="1"/>
</dbReference>
<dbReference type="Gene3D" id="1.10.10.10">
    <property type="entry name" value="Winged helix-like DNA-binding domain superfamily/Winged helix DNA-binding domain"/>
    <property type="match status" value="1"/>
</dbReference>
<reference evidence="3" key="1">
    <citation type="submission" date="2010-04" db="EMBL/GenBank/DDBJ databases">
        <title>Complete sequence of Thiomonas intermedia K12.</title>
        <authorList>
            <consortium name="US DOE Joint Genome Institute"/>
            <person name="Lucas S."/>
            <person name="Copeland A."/>
            <person name="Lapidus A."/>
            <person name="Cheng J.-F."/>
            <person name="Bruce D."/>
            <person name="Goodwin L."/>
            <person name="Pitluck S."/>
            <person name="Davenport K."/>
            <person name="Detter J.C."/>
            <person name="Han C."/>
            <person name="Tapia R."/>
            <person name="Land M."/>
            <person name="Hauser L."/>
            <person name="Kyrpides N."/>
            <person name="Ovchinnikova G."/>
            <person name="Kerfeld C.A."/>
            <person name="Cannon G.C."/>
            <person name="Heinhorst S."/>
            <person name="Woyke T."/>
        </authorList>
    </citation>
    <scope>NUCLEOTIDE SEQUENCE [LARGE SCALE GENOMIC DNA]</scope>
    <source>
        <strain evidence="3">K12</strain>
    </source>
</reference>
<dbReference type="STRING" id="75379.Tint_0751"/>
<organism evidence="3">
    <name type="scientific">Thiomonas intermedia (strain K12)</name>
    <name type="common">Thiobacillus intermedius</name>
    <dbReference type="NCBI Taxonomy" id="75379"/>
    <lineage>
        <taxon>Bacteria</taxon>
        <taxon>Pseudomonadati</taxon>
        <taxon>Pseudomonadota</taxon>
        <taxon>Betaproteobacteria</taxon>
        <taxon>Burkholderiales</taxon>
        <taxon>Thiomonas</taxon>
    </lineage>
</organism>
<dbReference type="InterPro" id="IPR011991">
    <property type="entry name" value="ArsR-like_HTH"/>
</dbReference>
<dbReference type="BioCyc" id="TINT75379:TINT_RS03760-MONOMER"/>
<dbReference type="NCBIfam" id="NF033788">
    <property type="entry name" value="HTH_metalloreg"/>
    <property type="match status" value="1"/>
</dbReference>
<accession>D5X6M0</accession>
<dbReference type="CDD" id="cd00158">
    <property type="entry name" value="RHOD"/>
    <property type="match status" value="1"/>
</dbReference>
<dbReference type="PANTHER" id="PTHR43031">
    <property type="entry name" value="FAD-DEPENDENT OXIDOREDUCTASE"/>
    <property type="match status" value="1"/>
</dbReference>
<dbReference type="PROSITE" id="PS50206">
    <property type="entry name" value="RHODANESE_3"/>
    <property type="match status" value="1"/>
</dbReference>
<evidence type="ECO:0000259" key="1">
    <source>
        <dbReference type="PROSITE" id="PS50206"/>
    </source>
</evidence>
<dbReference type="Pfam" id="PF00581">
    <property type="entry name" value="Rhodanese"/>
    <property type="match status" value="1"/>
</dbReference>
<dbReference type="InterPro" id="IPR050229">
    <property type="entry name" value="GlpE_sulfurtransferase"/>
</dbReference>
<dbReference type="InterPro" id="IPR036390">
    <property type="entry name" value="WH_DNA-bd_sf"/>
</dbReference>